<organism evidence="1 2">
    <name type="scientific">Yinghuangia soli</name>
    <dbReference type="NCBI Taxonomy" id="2908204"/>
    <lineage>
        <taxon>Bacteria</taxon>
        <taxon>Bacillati</taxon>
        <taxon>Actinomycetota</taxon>
        <taxon>Actinomycetes</taxon>
        <taxon>Kitasatosporales</taxon>
        <taxon>Streptomycetaceae</taxon>
        <taxon>Yinghuangia</taxon>
    </lineage>
</organism>
<proteinExistence type="predicted"/>
<evidence type="ECO:0000313" key="2">
    <source>
        <dbReference type="Proteomes" id="UP001165378"/>
    </source>
</evidence>
<name>A0AA41Q7P8_9ACTN</name>
<protein>
    <submittedName>
        <fullName evidence="1">Uncharacterized protein</fullName>
    </submittedName>
</protein>
<dbReference type="AlphaFoldDB" id="A0AA41Q7P8"/>
<dbReference type="EMBL" id="JAKFHA010000031">
    <property type="protein sequence ID" value="MCF2532251.1"/>
    <property type="molecule type" value="Genomic_DNA"/>
</dbReference>
<comment type="caution">
    <text evidence="1">The sequence shown here is derived from an EMBL/GenBank/DDBJ whole genome shotgun (WGS) entry which is preliminary data.</text>
</comment>
<dbReference type="RefSeq" id="WP_235057027.1">
    <property type="nucleotide sequence ID" value="NZ_JAKFHA010000031.1"/>
</dbReference>
<evidence type="ECO:0000313" key="1">
    <source>
        <dbReference type="EMBL" id="MCF2532251.1"/>
    </source>
</evidence>
<keyword evidence="2" id="KW-1185">Reference proteome</keyword>
<sequence>MTVLVTDVVERTEAFEGWHAHGTLVLEWFLAHQGVPPKRRRPLLDKAIRGRFADWHKPDPEVLADVARRVAAAAEEAMRRS</sequence>
<reference evidence="1" key="1">
    <citation type="submission" date="2022-01" db="EMBL/GenBank/DDBJ databases">
        <title>Genome-Based Taxonomic Classification of the Phylum Actinobacteria.</title>
        <authorList>
            <person name="Gao Y."/>
        </authorList>
    </citation>
    <scope>NUCLEOTIDE SEQUENCE</scope>
    <source>
        <strain evidence="1">KLBMP 8922</strain>
    </source>
</reference>
<gene>
    <name evidence="1" type="ORF">LZ495_34235</name>
</gene>
<dbReference type="Proteomes" id="UP001165378">
    <property type="component" value="Unassembled WGS sequence"/>
</dbReference>
<accession>A0AA41Q7P8</accession>